<dbReference type="PANTHER" id="PTHR10211">
    <property type="entry name" value="DEOXYRIBODIPYRIMIDINE PHOTOLYASE"/>
    <property type="match status" value="1"/>
</dbReference>
<reference evidence="13" key="1">
    <citation type="journal article" date="2024" name="BMC Genomics">
        <title>Functional annotation of a divergent genome using sequence and structure-based similarity.</title>
        <authorList>
            <person name="Svedberg D."/>
            <person name="Winiger R.R."/>
            <person name="Berg A."/>
            <person name="Sharma H."/>
            <person name="Tellgren-Roth C."/>
            <person name="Debrunner-Vossbrinck B.A."/>
            <person name="Vossbrinck C.R."/>
            <person name="Barandun J."/>
        </authorList>
    </citation>
    <scope>NUCLEOTIDE SEQUENCE</scope>
    <source>
        <strain evidence="13">Illinois isolate</strain>
    </source>
</reference>
<dbReference type="Gene3D" id="1.10.579.10">
    <property type="entry name" value="DNA Cyclobutane Dipyrimidine Photolyase, subunit A, domain 3"/>
    <property type="match status" value="1"/>
</dbReference>
<dbReference type="EC" id="4.1.99.3" evidence="3"/>
<dbReference type="RefSeq" id="XP_065330407.1">
    <property type="nucleotide sequence ID" value="XM_065474335.1"/>
</dbReference>
<evidence type="ECO:0000313" key="13">
    <source>
        <dbReference type="EMBL" id="WUR04262.1"/>
    </source>
</evidence>
<keyword evidence="10" id="KW-0456">Lyase</keyword>
<comment type="similarity">
    <text evidence="2">Belongs to the DNA photolyase class-2 family.</text>
</comment>
<evidence type="ECO:0000256" key="12">
    <source>
        <dbReference type="ARBA" id="ARBA00033999"/>
    </source>
</evidence>
<evidence type="ECO:0000256" key="10">
    <source>
        <dbReference type="ARBA" id="ARBA00023239"/>
    </source>
</evidence>
<dbReference type="Gene3D" id="1.25.40.80">
    <property type="match status" value="1"/>
</dbReference>
<evidence type="ECO:0000256" key="4">
    <source>
        <dbReference type="ARBA" id="ARBA00014046"/>
    </source>
</evidence>
<evidence type="ECO:0000256" key="5">
    <source>
        <dbReference type="ARBA" id="ARBA00022630"/>
    </source>
</evidence>
<dbReference type="InterPro" id="IPR052219">
    <property type="entry name" value="Photolyase_Class-2"/>
</dbReference>
<dbReference type="GO" id="GO:0000719">
    <property type="term" value="P:photoreactive repair"/>
    <property type="evidence" value="ECO:0007669"/>
    <property type="project" value="TreeGrafter"/>
</dbReference>
<dbReference type="SUPFAM" id="SSF48173">
    <property type="entry name" value="Cryptochrome/photolyase FAD-binding domain"/>
    <property type="match status" value="1"/>
</dbReference>
<accession>A0AAX4JEK3</accession>
<dbReference type="GO" id="GO:0003904">
    <property type="term" value="F:deoxyribodipyrimidine photo-lyase activity"/>
    <property type="evidence" value="ECO:0007669"/>
    <property type="project" value="UniProtKB-EC"/>
</dbReference>
<dbReference type="InterPro" id="IPR036134">
    <property type="entry name" value="Crypto/Photolyase_FAD-like_sf"/>
</dbReference>
<name>A0AAX4JEK3_9MICR</name>
<dbReference type="GeneID" id="90542096"/>
<evidence type="ECO:0000256" key="3">
    <source>
        <dbReference type="ARBA" id="ARBA00013149"/>
    </source>
</evidence>
<comment type="cofactor">
    <cofactor evidence="1">
        <name>FAD</name>
        <dbReference type="ChEBI" id="CHEBI:57692"/>
    </cofactor>
</comment>
<evidence type="ECO:0000256" key="6">
    <source>
        <dbReference type="ARBA" id="ARBA00022763"/>
    </source>
</evidence>
<organism evidence="13 14">
    <name type="scientific">Vairimorpha necatrix</name>
    <dbReference type="NCBI Taxonomy" id="6039"/>
    <lineage>
        <taxon>Eukaryota</taxon>
        <taxon>Fungi</taxon>
        <taxon>Fungi incertae sedis</taxon>
        <taxon>Microsporidia</taxon>
        <taxon>Nosematidae</taxon>
        <taxon>Vairimorpha</taxon>
    </lineage>
</organism>
<evidence type="ECO:0000256" key="11">
    <source>
        <dbReference type="ARBA" id="ARBA00031671"/>
    </source>
</evidence>
<dbReference type="PANTHER" id="PTHR10211:SF0">
    <property type="entry name" value="DEOXYRIBODIPYRIMIDINE PHOTO-LYASE"/>
    <property type="match status" value="1"/>
</dbReference>
<dbReference type="SUPFAM" id="SSF52425">
    <property type="entry name" value="Cryptochrome/photolyase, N-terminal domain"/>
    <property type="match status" value="1"/>
</dbReference>
<evidence type="ECO:0000256" key="7">
    <source>
        <dbReference type="ARBA" id="ARBA00022827"/>
    </source>
</evidence>
<dbReference type="AlphaFoldDB" id="A0AAX4JEK3"/>
<comment type="catalytic activity">
    <reaction evidence="12">
        <text>cyclobutadipyrimidine (in DNA) = 2 pyrimidine residues (in DNA).</text>
        <dbReference type="EC" id="4.1.99.3"/>
    </reaction>
</comment>
<evidence type="ECO:0000313" key="14">
    <source>
        <dbReference type="Proteomes" id="UP001334084"/>
    </source>
</evidence>
<dbReference type="Gene3D" id="3.40.50.620">
    <property type="entry name" value="HUPs"/>
    <property type="match status" value="1"/>
</dbReference>
<evidence type="ECO:0000256" key="1">
    <source>
        <dbReference type="ARBA" id="ARBA00001974"/>
    </source>
</evidence>
<protein>
    <recommendedName>
        <fullName evidence="4">Deoxyribodipyrimidine photo-lyase</fullName>
        <ecNumber evidence="3">4.1.99.3</ecNumber>
    </recommendedName>
    <alternativeName>
        <fullName evidence="11">DNA photolyase</fullName>
    </alternativeName>
</protein>
<keyword evidence="7" id="KW-0274">FAD</keyword>
<keyword evidence="6" id="KW-0227">DNA damage</keyword>
<keyword evidence="5" id="KW-0285">Flavoprotein</keyword>
<sequence length="473" mass="56309">MKNRLELLAGSPKKGNVLYISVRDQRLYNNHCIQYGYNLSYHYKSEFFIGIPLKHLKYNEVQYSLILENIEELTSDSKKYNLYFNILEKLEEFISTNNIKNIILDYCPLREYTKFYKKITDLSKNNDLFCVLIDSHNVVPCKLLSIYKRTSSSVKIQLYKFFFEYLDEYENIKIEKAVQDKNFIDDNMKFIVDVWEKLQSHKFNNKKKVEKNICKLPNYEKSKYYQGGHKAGMKVLEDFFDKKFYMYNKDRNNPDVDGLSNISPYLHLGILSPHKIIKLAYEKFYKKDKGNLEGFVSEIFIWRETSEHFCLHNKDYDNIQGALEWARNSLKDHTKDKRERLYSKKELEEGKTEDLLWNAAQIQLITMNKIHGYVRMYWAKQIVKWTKTPEEAIKIAIELNDKYSVDGNDPNGYMGIMWCICGSMDRGYKDRPMTGKIRPMNKIKTKSYEQLWNNKEERGKYLSSIVCDRTSTK</sequence>
<dbReference type="InterPro" id="IPR036155">
    <property type="entry name" value="Crypto/Photolyase_N_sf"/>
</dbReference>
<dbReference type="KEGG" id="vnx:VNE69_08020"/>
<gene>
    <name evidence="13" type="ORF">VNE69_08020</name>
</gene>
<evidence type="ECO:0000256" key="9">
    <source>
        <dbReference type="ARBA" id="ARBA00023204"/>
    </source>
</evidence>
<dbReference type="FunFam" id="1.10.579.10:FF:000002">
    <property type="entry name" value="Deoxyribodipyrimidine photolyase"/>
    <property type="match status" value="1"/>
</dbReference>
<keyword evidence="9" id="KW-0234">DNA repair</keyword>
<dbReference type="Proteomes" id="UP001334084">
    <property type="component" value="Chromosome 8"/>
</dbReference>
<evidence type="ECO:0000256" key="8">
    <source>
        <dbReference type="ARBA" id="ARBA00023125"/>
    </source>
</evidence>
<dbReference type="EMBL" id="CP142733">
    <property type="protein sequence ID" value="WUR04262.1"/>
    <property type="molecule type" value="Genomic_DNA"/>
</dbReference>
<dbReference type="InterPro" id="IPR014729">
    <property type="entry name" value="Rossmann-like_a/b/a_fold"/>
</dbReference>
<keyword evidence="14" id="KW-1185">Reference proteome</keyword>
<keyword evidence="8" id="KW-0238">DNA-binding</keyword>
<evidence type="ECO:0000256" key="2">
    <source>
        <dbReference type="ARBA" id="ARBA00006409"/>
    </source>
</evidence>
<dbReference type="GO" id="GO:0003677">
    <property type="term" value="F:DNA binding"/>
    <property type="evidence" value="ECO:0007669"/>
    <property type="project" value="UniProtKB-KW"/>
</dbReference>
<proteinExistence type="inferred from homology"/>